<comment type="caution">
    <text evidence="1">The sequence shown here is derived from an EMBL/GenBank/DDBJ whole genome shotgun (WGS) entry which is preliminary data.</text>
</comment>
<evidence type="ECO:0000313" key="1">
    <source>
        <dbReference type="EMBL" id="GLQ20485.1"/>
    </source>
</evidence>
<dbReference type="Proteomes" id="UP001161390">
    <property type="component" value="Unassembled WGS sequence"/>
</dbReference>
<name>A0ABQ5V0F5_9PROT</name>
<gene>
    <name evidence="1" type="ORF">GCM10007854_14400</name>
</gene>
<reference evidence="1" key="2">
    <citation type="submission" date="2023-01" db="EMBL/GenBank/DDBJ databases">
        <title>Draft genome sequence of Algimonas porphyrae strain NBRC 108216.</title>
        <authorList>
            <person name="Sun Q."/>
            <person name="Mori K."/>
        </authorList>
    </citation>
    <scope>NUCLEOTIDE SEQUENCE</scope>
    <source>
        <strain evidence="1">NBRC 108216</strain>
    </source>
</reference>
<protein>
    <recommendedName>
        <fullName evidence="3">Helix-turn-helix domain-containing protein</fullName>
    </recommendedName>
</protein>
<sequence length="127" mass="13373">MAVSETLERIIDAAGQQAAQLLCRAHGGHRLYLSDRPGSALVDCVGLDAAGAIVKEFGNCEMDIPMGHWSGPSARRRAVRRALQNGATTTDAARLAGVCDRTGWRVRAALKTGGPDTLPLFGDDSAD</sequence>
<organism evidence="1 2">
    <name type="scientific">Algimonas porphyrae</name>
    <dbReference type="NCBI Taxonomy" id="1128113"/>
    <lineage>
        <taxon>Bacteria</taxon>
        <taxon>Pseudomonadati</taxon>
        <taxon>Pseudomonadota</taxon>
        <taxon>Alphaproteobacteria</taxon>
        <taxon>Maricaulales</taxon>
        <taxon>Robiginitomaculaceae</taxon>
        <taxon>Algimonas</taxon>
    </lineage>
</organism>
<keyword evidence="2" id="KW-1185">Reference proteome</keyword>
<evidence type="ECO:0008006" key="3">
    <source>
        <dbReference type="Google" id="ProtNLM"/>
    </source>
</evidence>
<accession>A0ABQ5V0F5</accession>
<dbReference type="EMBL" id="BSNJ01000003">
    <property type="protein sequence ID" value="GLQ20485.1"/>
    <property type="molecule type" value="Genomic_DNA"/>
</dbReference>
<evidence type="ECO:0000313" key="2">
    <source>
        <dbReference type="Proteomes" id="UP001161390"/>
    </source>
</evidence>
<dbReference type="Pfam" id="PF13384">
    <property type="entry name" value="HTH_23"/>
    <property type="match status" value="1"/>
</dbReference>
<proteinExistence type="predicted"/>
<reference evidence="1" key="1">
    <citation type="journal article" date="2014" name="Int. J. Syst. Evol. Microbiol.">
        <title>Complete genome of a new Firmicutes species belonging to the dominant human colonic microbiota ('Ruminococcus bicirculans') reveals two chromosomes and a selective capacity to utilize plant glucans.</title>
        <authorList>
            <consortium name="NISC Comparative Sequencing Program"/>
            <person name="Wegmann U."/>
            <person name="Louis P."/>
            <person name="Goesmann A."/>
            <person name="Henrissat B."/>
            <person name="Duncan S.H."/>
            <person name="Flint H.J."/>
        </authorList>
    </citation>
    <scope>NUCLEOTIDE SEQUENCE</scope>
    <source>
        <strain evidence="1">NBRC 108216</strain>
    </source>
</reference>